<dbReference type="EMBL" id="LJRI01001060">
    <property type="protein sequence ID" value="KPY77343.1"/>
    <property type="molecule type" value="Genomic_DNA"/>
</dbReference>
<organism evidence="1 2">
    <name type="scientific">Pseudomonas syringae pv. spinaceae</name>
    <dbReference type="NCBI Taxonomy" id="264459"/>
    <lineage>
        <taxon>Bacteria</taxon>
        <taxon>Pseudomonadati</taxon>
        <taxon>Pseudomonadota</taxon>
        <taxon>Gammaproteobacteria</taxon>
        <taxon>Pseudomonadales</taxon>
        <taxon>Pseudomonadaceae</taxon>
        <taxon>Pseudomonas</taxon>
        <taxon>Pseudomonas syringae</taxon>
    </lineage>
</organism>
<reference evidence="1 2" key="1">
    <citation type="submission" date="2015-09" db="EMBL/GenBank/DDBJ databases">
        <title>Genome announcement of multiple Pseudomonas syringae strains.</title>
        <authorList>
            <person name="Thakur S."/>
            <person name="Wang P.W."/>
            <person name="Gong Y."/>
            <person name="Weir B.S."/>
            <person name="Guttman D.S."/>
        </authorList>
    </citation>
    <scope>NUCLEOTIDE SEQUENCE [LARGE SCALE GENOMIC DNA]</scope>
    <source>
        <strain evidence="1 2">ICMP16929</strain>
    </source>
</reference>
<dbReference type="AlphaFoldDB" id="A0A0Q0BHF1"/>
<sequence length="128" mass="14320">MTATVDLQHRYAQVQGEAGLLVQGHFTHGQRFGIAPGEILGQVHTIIGTLRLLAENVNTIMLKRAAFDQLLDAMMTDHAITDDDQGFYISAGEDCGVHSESRPRPIRFFEAKKRRPEPFGPRRLCLFS</sequence>
<evidence type="ECO:0000313" key="1">
    <source>
        <dbReference type="EMBL" id="KPY77343.1"/>
    </source>
</evidence>
<protein>
    <submittedName>
        <fullName evidence="1">Iron-uptake factor</fullName>
    </submittedName>
</protein>
<name>A0A0Q0BHF1_PSESX</name>
<dbReference type="Proteomes" id="UP000050384">
    <property type="component" value="Unassembled WGS sequence"/>
</dbReference>
<proteinExistence type="predicted"/>
<gene>
    <name evidence="1" type="ORF">ALO94_201276</name>
</gene>
<comment type="caution">
    <text evidence="1">The sequence shown here is derived from an EMBL/GenBank/DDBJ whole genome shotgun (WGS) entry which is preliminary data.</text>
</comment>
<evidence type="ECO:0000313" key="2">
    <source>
        <dbReference type="Proteomes" id="UP000050384"/>
    </source>
</evidence>
<accession>A0A0Q0BHF1</accession>